<comment type="caution">
    <text evidence="1">The sequence shown here is derived from an EMBL/GenBank/DDBJ whole genome shotgun (WGS) entry which is preliminary data.</text>
</comment>
<gene>
    <name evidence="1" type="ORF">FYJ76_13210</name>
</gene>
<proteinExistence type="predicted"/>
<dbReference type="AlphaFoldDB" id="A0A6I2UD64"/>
<dbReference type="RefSeq" id="WP_154523398.1">
    <property type="nucleotide sequence ID" value="NZ_CATXDA010000002.1"/>
</dbReference>
<dbReference type="EMBL" id="VUNJ01000016">
    <property type="protein sequence ID" value="MST92875.1"/>
    <property type="molecule type" value="Genomic_DNA"/>
</dbReference>
<reference evidence="1 2" key="1">
    <citation type="submission" date="2019-08" db="EMBL/GenBank/DDBJ databases">
        <title>In-depth cultivation of the pig gut microbiome towards novel bacterial diversity and tailored functional studies.</title>
        <authorList>
            <person name="Wylensek D."/>
            <person name="Hitch T.C.A."/>
            <person name="Clavel T."/>
        </authorList>
    </citation>
    <scope>NUCLEOTIDE SEQUENCE [LARGE SCALE GENOMIC DNA]</scope>
    <source>
        <strain evidence="1 2">WCA3-601-WT-6J</strain>
    </source>
</reference>
<evidence type="ECO:0000313" key="2">
    <source>
        <dbReference type="Proteomes" id="UP000431913"/>
    </source>
</evidence>
<dbReference type="Proteomes" id="UP000431913">
    <property type="component" value="Unassembled WGS sequence"/>
</dbReference>
<organism evidence="1 2">
    <name type="scientific">Ruthenibacterium lactatiformans</name>
    <dbReference type="NCBI Taxonomy" id="1550024"/>
    <lineage>
        <taxon>Bacteria</taxon>
        <taxon>Bacillati</taxon>
        <taxon>Bacillota</taxon>
        <taxon>Clostridia</taxon>
        <taxon>Eubacteriales</taxon>
        <taxon>Oscillospiraceae</taxon>
        <taxon>Ruthenibacterium</taxon>
    </lineage>
</organism>
<evidence type="ECO:0000313" key="1">
    <source>
        <dbReference type="EMBL" id="MST92875.1"/>
    </source>
</evidence>
<protein>
    <submittedName>
        <fullName evidence="1">Uncharacterized protein</fullName>
    </submittedName>
</protein>
<accession>A0A6I2UD64</accession>
<name>A0A6I2UD64_9FIRM</name>
<sequence>MLQSPVQLALHGSGQRGAFFFIPGKKRVPHDGKKPDGFIMQRKLLQQSVELEQQKILSGFMRDAGKLIGGTAVLGGYLFTKGPFGQLAAFLQGTVTAVEDDLSAPLHSLVVRINLGNLYKLI</sequence>